<dbReference type="PANTHER" id="PTHR46656:SF3">
    <property type="entry name" value="PUTATIVE-RELATED"/>
    <property type="match status" value="1"/>
</dbReference>
<organism evidence="3 4">
    <name type="scientific">Artemisia annua</name>
    <name type="common">Sweet wormwood</name>
    <dbReference type="NCBI Taxonomy" id="35608"/>
    <lineage>
        <taxon>Eukaryota</taxon>
        <taxon>Viridiplantae</taxon>
        <taxon>Streptophyta</taxon>
        <taxon>Embryophyta</taxon>
        <taxon>Tracheophyta</taxon>
        <taxon>Spermatophyta</taxon>
        <taxon>Magnoliopsida</taxon>
        <taxon>eudicotyledons</taxon>
        <taxon>Gunneridae</taxon>
        <taxon>Pentapetalae</taxon>
        <taxon>asterids</taxon>
        <taxon>campanulids</taxon>
        <taxon>Asterales</taxon>
        <taxon>Asteraceae</taxon>
        <taxon>Asteroideae</taxon>
        <taxon>Anthemideae</taxon>
        <taxon>Artemisiinae</taxon>
        <taxon>Artemisia</taxon>
    </lineage>
</organism>
<keyword evidence="4" id="KW-1185">Reference proteome</keyword>
<dbReference type="GO" id="GO:0016757">
    <property type="term" value="F:glycosyltransferase activity"/>
    <property type="evidence" value="ECO:0007669"/>
    <property type="project" value="UniProtKB-KW"/>
</dbReference>
<reference evidence="3 4" key="1">
    <citation type="journal article" date="2018" name="Mol. Plant">
        <title>The genome of Artemisia annua provides insight into the evolution of Asteraceae family and artemisinin biosynthesis.</title>
        <authorList>
            <person name="Shen Q."/>
            <person name="Zhang L."/>
            <person name="Liao Z."/>
            <person name="Wang S."/>
            <person name="Yan T."/>
            <person name="Shi P."/>
            <person name="Liu M."/>
            <person name="Fu X."/>
            <person name="Pan Q."/>
            <person name="Wang Y."/>
            <person name="Lv Z."/>
            <person name="Lu X."/>
            <person name="Zhang F."/>
            <person name="Jiang W."/>
            <person name="Ma Y."/>
            <person name="Chen M."/>
            <person name="Hao X."/>
            <person name="Li L."/>
            <person name="Tang Y."/>
            <person name="Lv G."/>
            <person name="Zhou Y."/>
            <person name="Sun X."/>
            <person name="Brodelius P.E."/>
            <person name="Rose J.K.C."/>
            <person name="Tang K."/>
        </authorList>
    </citation>
    <scope>NUCLEOTIDE SEQUENCE [LARGE SCALE GENOMIC DNA]</scope>
    <source>
        <strain evidence="4">cv. Huhao1</strain>
        <tissue evidence="3">Leaf</tissue>
    </source>
</reference>
<dbReference type="SUPFAM" id="SSF53756">
    <property type="entry name" value="UDP-Glycosyltransferase/glycogen phosphorylase"/>
    <property type="match status" value="1"/>
</dbReference>
<dbReference type="PANTHER" id="PTHR46656">
    <property type="entry name" value="PUTATIVE-RELATED"/>
    <property type="match status" value="1"/>
</dbReference>
<feature type="domain" description="Glycosyl transferase family 1" evidence="2">
    <location>
        <begin position="163"/>
        <end position="268"/>
    </location>
</feature>
<dbReference type="Gene3D" id="3.40.50.2000">
    <property type="entry name" value="Glycogen Phosphorylase B"/>
    <property type="match status" value="1"/>
</dbReference>
<gene>
    <name evidence="3" type="ORF">CTI12_AA264220</name>
</gene>
<evidence type="ECO:0000256" key="1">
    <source>
        <dbReference type="ARBA" id="ARBA00022676"/>
    </source>
</evidence>
<keyword evidence="1" id="KW-0328">Glycosyltransferase</keyword>
<comment type="caution">
    <text evidence="3">The sequence shown here is derived from an EMBL/GenBank/DDBJ whole genome shotgun (WGS) entry which is preliminary data.</text>
</comment>
<evidence type="ECO:0000313" key="3">
    <source>
        <dbReference type="EMBL" id="PWA73057.1"/>
    </source>
</evidence>
<dbReference type="EMBL" id="PKPP01002797">
    <property type="protein sequence ID" value="PWA73057.1"/>
    <property type="molecule type" value="Genomic_DNA"/>
</dbReference>
<name>A0A2U1NHS9_ARTAN</name>
<proteinExistence type="predicted"/>
<accession>A0A2U1NHS9</accession>
<keyword evidence="3" id="KW-0808">Transferase</keyword>
<evidence type="ECO:0000313" key="4">
    <source>
        <dbReference type="Proteomes" id="UP000245207"/>
    </source>
</evidence>
<protein>
    <submittedName>
        <fullName evidence="3">Glycosyl transferase, family 1</fullName>
    </submittedName>
</protein>
<dbReference type="STRING" id="35608.A0A2U1NHS9"/>
<dbReference type="InterPro" id="IPR001296">
    <property type="entry name" value="Glyco_trans_1"/>
</dbReference>
<sequence length="295" mass="33585">MFETDRVNAEHVRRCNAMDMVWVPSEFHVSSFVKSGVDKEKVVKVVQAVDTEFFDPMKYDSIKIEDLGKLVLGSGSKGLDGRKAFVFLSVFKWEYRKGWDVLLRSYLQEFDSLDGVCLYLLTNPYHSDSDFGNKIVEYVEDIKLEKPVNGWAPVYVIDSHIAQVDFPKLYKAADAFVLPSRGEGWGRPIVEAMAMSMPVIATNWSGPTEYLTDENSYPLAVDKMSEVTDGPFKGHLWAEPSVDKLRFLMRHVVRNPEEAKSKGKKAREDMIDKFSPKIVANIVFDQIQQILEIIA</sequence>
<dbReference type="AlphaFoldDB" id="A0A2U1NHS9"/>
<evidence type="ECO:0000259" key="2">
    <source>
        <dbReference type="Pfam" id="PF00534"/>
    </source>
</evidence>
<dbReference type="Proteomes" id="UP000245207">
    <property type="component" value="Unassembled WGS sequence"/>
</dbReference>
<dbReference type="OrthoDB" id="2193793at2759"/>
<dbReference type="Pfam" id="PF00534">
    <property type="entry name" value="Glycos_transf_1"/>
    <property type="match status" value="1"/>
</dbReference>